<accession>A0A1Q3ELW6</accession>
<feature type="compositionally biased region" description="Low complexity" evidence="4">
    <location>
        <begin position="324"/>
        <end position="336"/>
    </location>
</feature>
<protein>
    <submittedName>
        <fullName evidence="5">Protein</fullName>
    </submittedName>
</protein>
<dbReference type="AlphaFoldDB" id="A0A1Q3ELW6"/>
<feature type="coiled-coil region" evidence="3">
    <location>
        <begin position="349"/>
        <end position="376"/>
    </location>
</feature>
<evidence type="ECO:0000256" key="2">
    <source>
        <dbReference type="ARBA" id="ARBA00023054"/>
    </source>
</evidence>
<name>A0A1Q3ELW6_LENED</name>
<reference evidence="5 6" key="2">
    <citation type="submission" date="2017-02" db="EMBL/GenBank/DDBJ databases">
        <title>A genome survey and senescence transcriptome analysis in Lentinula edodes.</title>
        <authorList>
            <person name="Sakamoto Y."/>
            <person name="Nakade K."/>
            <person name="Sato S."/>
            <person name="Yoshida Y."/>
            <person name="Miyazaki K."/>
            <person name="Natsume S."/>
            <person name="Konno N."/>
        </authorList>
    </citation>
    <scope>NUCLEOTIDE SEQUENCE [LARGE SCALE GENOMIC DNA]</scope>
    <source>
        <strain evidence="5 6">NBRC 111202</strain>
    </source>
</reference>
<evidence type="ECO:0000256" key="1">
    <source>
        <dbReference type="ARBA" id="ARBA00009291"/>
    </source>
</evidence>
<organism evidence="5 6">
    <name type="scientific">Lentinula edodes</name>
    <name type="common">Shiitake mushroom</name>
    <name type="synonym">Lentinus edodes</name>
    <dbReference type="NCBI Taxonomy" id="5353"/>
    <lineage>
        <taxon>Eukaryota</taxon>
        <taxon>Fungi</taxon>
        <taxon>Dikarya</taxon>
        <taxon>Basidiomycota</taxon>
        <taxon>Agaricomycotina</taxon>
        <taxon>Agaricomycetes</taxon>
        <taxon>Agaricomycetidae</taxon>
        <taxon>Agaricales</taxon>
        <taxon>Marasmiineae</taxon>
        <taxon>Omphalotaceae</taxon>
        <taxon>Lentinula</taxon>
    </lineage>
</organism>
<evidence type="ECO:0000256" key="4">
    <source>
        <dbReference type="SAM" id="MobiDB-lite"/>
    </source>
</evidence>
<keyword evidence="2 3" id="KW-0175">Coiled coil</keyword>
<comment type="caution">
    <text evidence="5">The sequence shown here is derived from an EMBL/GenBank/DDBJ whole genome shotgun (WGS) entry which is preliminary data.</text>
</comment>
<sequence length="525" mass="58774">MAHELLTLCNRQNFDNRQRLCTRPFTGALRVLTGSPSLSCEDSFLPTSSLQYVNSQLVAHGFTTSSGLSLDGLSKGEIDRAVKCFLDLLAQRVKDMSRTEHLSAELRTLRYDHEQMVSMHRTATESAANFEREVHLQKSRLATTRKTLQATEAAHKHTNAELQWTRSALQTIRATHQAKTKKKEKEIERAMERWHRISDAQAKLGATASGKHFIGSVKTAVEPVVPIVGRGKRYLEITLEEAEKAREQLGKDNLSLKKMLLKADNEIRNIAFELTPSLQEPTNEIEIPVPITLPDLFPLSPPDFTTMTLSSSLARLRDSLGVLSSSTSSISTSPSVSPAPQPLPSPSELEQLHQVIEQLRNELHDSTEQVALQAAENRSADQPSSTMTILARDDKRQHSAVSEAEERKKLPQMPTQPGIGKERLSIEIGMHPKEEKPSEKVRNMFAELPLTRDDSDSRSEKMSSKSTSAKLPEEPHGLALRGDDPRHPHFHFLHLKAARTQNQLSKQRSSPAYHPHFPPARLYLL</sequence>
<keyword evidence="6" id="KW-1185">Reference proteome</keyword>
<feature type="coiled-coil region" evidence="3">
    <location>
        <begin position="232"/>
        <end position="259"/>
    </location>
</feature>
<feature type="compositionally biased region" description="Basic and acidic residues" evidence="4">
    <location>
        <begin position="471"/>
        <end position="487"/>
    </location>
</feature>
<dbReference type="EMBL" id="BDGU01000599">
    <property type="protein sequence ID" value="GAW08195.1"/>
    <property type="molecule type" value="Genomic_DNA"/>
</dbReference>
<dbReference type="InterPro" id="IPR021622">
    <property type="entry name" value="Afadin/alpha-actinin-bd"/>
</dbReference>
<feature type="region of interest" description="Disordered" evidence="4">
    <location>
        <begin position="324"/>
        <end position="346"/>
    </location>
</feature>
<feature type="region of interest" description="Disordered" evidence="4">
    <location>
        <begin position="448"/>
        <end position="489"/>
    </location>
</feature>
<reference evidence="5 6" key="1">
    <citation type="submission" date="2016-08" db="EMBL/GenBank/DDBJ databases">
        <authorList>
            <consortium name="Lentinula edodes genome sequencing consortium"/>
            <person name="Sakamoto Y."/>
            <person name="Nakade K."/>
            <person name="Sato S."/>
            <person name="Yoshida Y."/>
            <person name="Miyazaki K."/>
            <person name="Natsume S."/>
            <person name="Konno N."/>
        </authorList>
    </citation>
    <scope>NUCLEOTIDE SEQUENCE [LARGE SCALE GENOMIC DNA]</scope>
    <source>
        <strain evidence="5 6">NBRC 111202</strain>
    </source>
</reference>
<evidence type="ECO:0000256" key="3">
    <source>
        <dbReference type="SAM" id="Coils"/>
    </source>
</evidence>
<gene>
    <name evidence="5" type="ORF">LENED_010241</name>
</gene>
<evidence type="ECO:0000313" key="6">
    <source>
        <dbReference type="Proteomes" id="UP000188533"/>
    </source>
</evidence>
<feature type="compositionally biased region" description="Basic and acidic residues" evidence="4">
    <location>
        <begin position="450"/>
        <end position="463"/>
    </location>
</feature>
<proteinExistence type="inferred from homology"/>
<feature type="region of interest" description="Disordered" evidence="4">
    <location>
        <begin position="392"/>
        <end position="419"/>
    </location>
</feature>
<comment type="similarity">
    <text evidence="1">Belongs to the ADIP family.</text>
</comment>
<evidence type="ECO:0000313" key="5">
    <source>
        <dbReference type="EMBL" id="GAW08195.1"/>
    </source>
</evidence>
<dbReference type="Proteomes" id="UP000188533">
    <property type="component" value="Unassembled WGS sequence"/>
</dbReference>
<dbReference type="Pfam" id="PF11559">
    <property type="entry name" value="ADIP"/>
    <property type="match status" value="1"/>
</dbReference>